<dbReference type="Proteomes" id="UP001430848">
    <property type="component" value="Unassembled WGS sequence"/>
</dbReference>
<comment type="caution">
    <text evidence="2">The sequence shown here is derived from an EMBL/GenBank/DDBJ whole genome shotgun (WGS) entry which is preliminary data.</text>
</comment>
<feature type="region of interest" description="Disordered" evidence="1">
    <location>
        <begin position="1"/>
        <end position="72"/>
    </location>
</feature>
<dbReference type="EMBL" id="JAKNSF020000036">
    <property type="protein sequence ID" value="KAK7727872.1"/>
    <property type="molecule type" value="Genomic_DNA"/>
</dbReference>
<keyword evidence="3" id="KW-1185">Reference proteome</keyword>
<name>A0ABR1P6P3_DIAER</name>
<gene>
    <name evidence="2" type="ORF">SLS63_006950</name>
</gene>
<feature type="compositionally biased region" description="Low complexity" evidence="1">
    <location>
        <begin position="22"/>
        <end position="42"/>
    </location>
</feature>
<reference evidence="2 3" key="1">
    <citation type="submission" date="2024-02" db="EMBL/GenBank/DDBJ databases">
        <title>De novo assembly and annotation of 12 fungi associated with fruit tree decline syndrome in Ontario, Canada.</title>
        <authorList>
            <person name="Sulman M."/>
            <person name="Ellouze W."/>
            <person name="Ilyukhin E."/>
        </authorList>
    </citation>
    <scope>NUCLEOTIDE SEQUENCE [LARGE SCALE GENOMIC DNA]</scope>
    <source>
        <strain evidence="2 3">M169</strain>
    </source>
</reference>
<organism evidence="2 3">
    <name type="scientific">Diaporthe eres</name>
    <name type="common">Phomopsis oblonga</name>
    <dbReference type="NCBI Taxonomy" id="83184"/>
    <lineage>
        <taxon>Eukaryota</taxon>
        <taxon>Fungi</taxon>
        <taxon>Dikarya</taxon>
        <taxon>Ascomycota</taxon>
        <taxon>Pezizomycotina</taxon>
        <taxon>Sordariomycetes</taxon>
        <taxon>Sordariomycetidae</taxon>
        <taxon>Diaporthales</taxon>
        <taxon>Diaporthaceae</taxon>
        <taxon>Diaporthe</taxon>
        <taxon>Diaporthe eres species complex</taxon>
    </lineage>
</organism>
<sequence length="275" mass="31241">MRNPSEVRARSVPLAPRPPPDQTTSDSPSPRDPPSTSRLRPPYQASTGRPRSESILFPPHLQEPDNPKPRSNSLSVLAQTEVRSANFHSQNEGQWPHTAAYPGHTVLTLVHPPYVDKPPHQDVAIQHIHCEPEASLQTDWLDNQLLGRVIELSAEDTHLHRRTMVVMAISTGARFLQCLHICRHPEMLRNSVEFYETHVAVAEKGGAEGLLIPGEAAVVIDRPEMYALRRHCYINYQHVWTVRRDVIFRNIGSMADFQGLKNNFREAQKRLYNDE</sequence>
<evidence type="ECO:0000256" key="1">
    <source>
        <dbReference type="SAM" id="MobiDB-lite"/>
    </source>
</evidence>
<protein>
    <submittedName>
        <fullName evidence="2">Uncharacterized protein</fullName>
    </submittedName>
</protein>
<accession>A0ABR1P6P3</accession>
<evidence type="ECO:0000313" key="2">
    <source>
        <dbReference type="EMBL" id="KAK7727872.1"/>
    </source>
</evidence>
<proteinExistence type="predicted"/>
<evidence type="ECO:0000313" key="3">
    <source>
        <dbReference type="Proteomes" id="UP001430848"/>
    </source>
</evidence>